<feature type="coiled-coil region" evidence="1">
    <location>
        <begin position="61"/>
        <end position="178"/>
    </location>
</feature>
<comment type="caution">
    <text evidence="3">The sequence shown here is derived from an EMBL/GenBank/DDBJ whole genome shotgun (WGS) entry which is preliminary data.</text>
</comment>
<dbReference type="Proteomes" id="UP001283341">
    <property type="component" value="Unassembled WGS sequence"/>
</dbReference>
<organism evidence="3 4">
    <name type="scientific">Apodospora peruviana</name>
    <dbReference type="NCBI Taxonomy" id="516989"/>
    <lineage>
        <taxon>Eukaryota</taxon>
        <taxon>Fungi</taxon>
        <taxon>Dikarya</taxon>
        <taxon>Ascomycota</taxon>
        <taxon>Pezizomycotina</taxon>
        <taxon>Sordariomycetes</taxon>
        <taxon>Sordariomycetidae</taxon>
        <taxon>Sordariales</taxon>
        <taxon>Lasiosphaeriaceae</taxon>
        <taxon>Apodospora</taxon>
    </lineage>
</organism>
<proteinExistence type="predicted"/>
<gene>
    <name evidence="3" type="ORF">B0H66DRAFT_605641</name>
</gene>
<reference evidence="3" key="2">
    <citation type="submission" date="2023-06" db="EMBL/GenBank/DDBJ databases">
        <authorList>
            <consortium name="Lawrence Berkeley National Laboratory"/>
            <person name="Haridas S."/>
            <person name="Hensen N."/>
            <person name="Bonometti L."/>
            <person name="Westerberg I."/>
            <person name="Brannstrom I.O."/>
            <person name="Guillou S."/>
            <person name="Cros-Aarteil S."/>
            <person name="Calhoun S."/>
            <person name="Kuo A."/>
            <person name="Mondo S."/>
            <person name="Pangilinan J."/>
            <person name="Riley R."/>
            <person name="Labutti K."/>
            <person name="Andreopoulos B."/>
            <person name="Lipzen A."/>
            <person name="Chen C."/>
            <person name="Yanf M."/>
            <person name="Daum C."/>
            <person name="Ng V."/>
            <person name="Clum A."/>
            <person name="Steindorff A."/>
            <person name="Ohm R."/>
            <person name="Martin F."/>
            <person name="Silar P."/>
            <person name="Natvig D."/>
            <person name="Lalanne C."/>
            <person name="Gautier V."/>
            <person name="Ament-Velasquez S.L."/>
            <person name="Kruys A."/>
            <person name="Hutchinson M.I."/>
            <person name="Powell A.J."/>
            <person name="Barry K."/>
            <person name="Miller A.N."/>
            <person name="Grigoriev I.V."/>
            <person name="Debuchy R."/>
            <person name="Gladieux P."/>
            <person name="Thoren M.H."/>
            <person name="Johannesson H."/>
        </authorList>
    </citation>
    <scope>NUCLEOTIDE SEQUENCE</scope>
    <source>
        <strain evidence="3">CBS 118394</strain>
    </source>
</reference>
<evidence type="ECO:0000256" key="1">
    <source>
        <dbReference type="SAM" id="Coils"/>
    </source>
</evidence>
<evidence type="ECO:0000313" key="4">
    <source>
        <dbReference type="Proteomes" id="UP001283341"/>
    </source>
</evidence>
<evidence type="ECO:0000313" key="3">
    <source>
        <dbReference type="EMBL" id="KAK3314709.1"/>
    </source>
</evidence>
<name>A0AAE0HXJ0_9PEZI</name>
<keyword evidence="1" id="KW-0175">Coiled coil</keyword>
<sequence>MSGHRVFIETDRSGTPIFIRRPSTSSSSHHHRPRSMGDDYDHLRWQYDVLRGKDERLQQSYTEIYKTKLELEAKVQRLQRRESEQAGLIARLQHEKKDLFQAAENAQQLSTKFQDKYRAAKKQVEHLEKENDTLIAEIRTLNRHRDRPHVGFVDDTDVRHLKDEVEEWKRRYTASENQRTRMRDSLDAHIEENVTLKRKNDLIQRSLDAATRLLNRHGIR</sequence>
<evidence type="ECO:0000256" key="2">
    <source>
        <dbReference type="SAM" id="MobiDB-lite"/>
    </source>
</evidence>
<accession>A0AAE0HXJ0</accession>
<dbReference type="EMBL" id="JAUEDM010000006">
    <property type="protein sequence ID" value="KAK3314709.1"/>
    <property type="molecule type" value="Genomic_DNA"/>
</dbReference>
<reference evidence="3" key="1">
    <citation type="journal article" date="2023" name="Mol. Phylogenet. Evol.">
        <title>Genome-scale phylogeny and comparative genomics of the fungal order Sordariales.</title>
        <authorList>
            <person name="Hensen N."/>
            <person name="Bonometti L."/>
            <person name="Westerberg I."/>
            <person name="Brannstrom I.O."/>
            <person name="Guillou S."/>
            <person name="Cros-Aarteil S."/>
            <person name="Calhoun S."/>
            <person name="Haridas S."/>
            <person name="Kuo A."/>
            <person name="Mondo S."/>
            <person name="Pangilinan J."/>
            <person name="Riley R."/>
            <person name="LaButti K."/>
            <person name="Andreopoulos B."/>
            <person name="Lipzen A."/>
            <person name="Chen C."/>
            <person name="Yan M."/>
            <person name="Daum C."/>
            <person name="Ng V."/>
            <person name="Clum A."/>
            <person name="Steindorff A."/>
            <person name="Ohm R.A."/>
            <person name="Martin F."/>
            <person name="Silar P."/>
            <person name="Natvig D.O."/>
            <person name="Lalanne C."/>
            <person name="Gautier V."/>
            <person name="Ament-Velasquez S.L."/>
            <person name="Kruys A."/>
            <person name="Hutchinson M.I."/>
            <person name="Powell A.J."/>
            <person name="Barry K."/>
            <person name="Miller A.N."/>
            <person name="Grigoriev I.V."/>
            <person name="Debuchy R."/>
            <person name="Gladieux P."/>
            <person name="Hiltunen Thoren M."/>
            <person name="Johannesson H."/>
        </authorList>
    </citation>
    <scope>NUCLEOTIDE SEQUENCE</scope>
    <source>
        <strain evidence="3">CBS 118394</strain>
    </source>
</reference>
<keyword evidence="4" id="KW-1185">Reference proteome</keyword>
<feature type="region of interest" description="Disordered" evidence="2">
    <location>
        <begin position="16"/>
        <end position="38"/>
    </location>
</feature>
<dbReference type="AlphaFoldDB" id="A0AAE0HXJ0"/>
<protein>
    <submittedName>
        <fullName evidence="3">Uncharacterized protein</fullName>
    </submittedName>
</protein>